<dbReference type="InterPro" id="IPR002645">
    <property type="entry name" value="STAS_dom"/>
</dbReference>
<keyword evidence="5" id="KW-1185">Reference proteome</keyword>
<comment type="similarity">
    <text evidence="2">Belongs to the MlaE permease family.</text>
</comment>
<accession>A0A5M6ZB76</accession>
<sequence length="383" mass="40904">MNADTLHPDRASLSMRRDGAQLVLEPRGDWLVDTIARLEPSLHQLERESGFSVLTIDVSGIGRIDTAGAYLLGRPLKHAGAADAAIKFAGEHPTAERLITEMRARQIDGGPEPDIDRSLAGVMARIGRAADSIWRETYDSFAFLGRTTTTGAAVALRPARWRVTSMVYLMETVGVNALPIIAVLSFFIGAVVAYMGANLLDFIGFSVFTVELVGIAVLREFAVLITAILLAGRSASAFTAAIGSMKMQQEVDAMKVMGLDPYEVLVLPRVFACAIMAPLLTLAAMLSGIFGGMLVAWASLGISPTFFIVRLQDTVPIDHLWVGLSKAPVFGLVIAIIGCRHGLKVGGDVESLGSSVTTAVVQAIFAVILIDALFAMLYLEMGI</sequence>
<gene>
    <name evidence="4" type="ORF">F1654_13290</name>
</gene>
<comment type="subcellular location">
    <subcellularLocation>
        <location evidence="2">Cell inner membrane</location>
        <topology evidence="2">Multi-pass membrane protein</topology>
    </subcellularLocation>
</comment>
<dbReference type="Gene3D" id="3.30.750.24">
    <property type="entry name" value="STAS domain"/>
    <property type="match status" value="1"/>
</dbReference>
<dbReference type="InterPro" id="IPR003453">
    <property type="entry name" value="ABC_MlaE_roteobac"/>
</dbReference>
<feature type="transmembrane region" description="Helical" evidence="2">
    <location>
        <begin position="166"/>
        <end position="192"/>
    </location>
</feature>
<dbReference type="InterPro" id="IPR030802">
    <property type="entry name" value="Permease_MalE"/>
</dbReference>
<dbReference type="PROSITE" id="PS50801">
    <property type="entry name" value="STAS"/>
    <property type="match status" value="1"/>
</dbReference>
<feature type="transmembrane region" description="Helical" evidence="2">
    <location>
        <begin position="355"/>
        <end position="379"/>
    </location>
</feature>
<dbReference type="AlphaFoldDB" id="A0A5M6ZB76"/>
<evidence type="ECO:0000256" key="2">
    <source>
        <dbReference type="RuleBase" id="RU362044"/>
    </source>
</evidence>
<comment type="function">
    <text evidence="1">Could be part of an ABC transporter complex.</text>
</comment>
<feature type="transmembrane region" description="Helical" evidence="2">
    <location>
        <begin position="264"/>
        <end position="283"/>
    </location>
</feature>
<keyword evidence="2" id="KW-0812">Transmembrane</keyword>
<dbReference type="PANTHER" id="PTHR30188:SF3">
    <property type="entry name" value="ABC TRANSPORTER PERMEASE"/>
    <property type="match status" value="1"/>
</dbReference>
<dbReference type="SUPFAM" id="SSF52091">
    <property type="entry name" value="SpoIIaa-like"/>
    <property type="match status" value="1"/>
</dbReference>
<dbReference type="NCBIfam" id="TIGR00056">
    <property type="entry name" value="MlaE family lipid ABC transporter permease subunit"/>
    <property type="match status" value="1"/>
</dbReference>
<keyword evidence="2" id="KW-1003">Cell membrane</keyword>
<comment type="caution">
    <text evidence="4">The sequence shown here is derived from an EMBL/GenBank/DDBJ whole genome shotgun (WGS) entry which is preliminary data.</text>
</comment>
<dbReference type="Proteomes" id="UP000325122">
    <property type="component" value="Unassembled WGS sequence"/>
</dbReference>
<evidence type="ECO:0000313" key="4">
    <source>
        <dbReference type="EMBL" id="KAA5801027.1"/>
    </source>
</evidence>
<dbReference type="InterPro" id="IPR036513">
    <property type="entry name" value="STAS_dom_sf"/>
</dbReference>
<dbReference type="Pfam" id="PF02405">
    <property type="entry name" value="MlaE"/>
    <property type="match status" value="1"/>
</dbReference>
<name>A0A5M6ZB76_9PROT</name>
<dbReference type="RefSeq" id="WP_150024046.1">
    <property type="nucleotide sequence ID" value="NZ_VWOJ01000005.1"/>
</dbReference>
<evidence type="ECO:0000313" key="5">
    <source>
        <dbReference type="Proteomes" id="UP000325122"/>
    </source>
</evidence>
<keyword evidence="2" id="KW-0997">Cell inner membrane</keyword>
<dbReference type="EMBL" id="VWOJ01000005">
    <property type="protein sequence ID" value="KAA5801027.1"/>
    <property type="molecule type" value="Genomic_DNA"/>
</dbReference>
<feature type="transmembrane region" description="Helical" evidence="2">
    <location>
        <begin position="289"/>
        <end position="309"/>
    </location>
</feature>
<dbReference type="GO" id="GO:0005548">
    <property type="term" value="F:phospholipid transporter activity"/>
    <property type="evidence" value="ECO:0007669"/>
    <property type="project" value="TreeGrafter"/>
</dbReference>
<keyword evidence="2" id="KW-0472">Membrane</keyword>
<organism evidence="4 5">
    <name type="scientific">Alkalicaulis satelles</name>
    <dbReference type="NCBI Taxonomy" id="2609175"/>
    <lineage>
        <taxon>Bacteria</taxon>
        <taxon>Pseudomonadati</taxon>
        <taxon>Pseudomonadota</taxon>
        <taxon>Alphaproteobacteria</taxon>
        <taxon>Maricaulales</taxon>
        <taxon>Maricaulaceae</taxon>
        <taxon>Alkalicaulis</taxon>
    </lineage>
</organism>
<protein>
    <submittedName>
        <fullName evidence="4">MlaE family lipid ABC transporter permease subunit</fullName>
    </submittedName>
</protein>
<evidence type="ECO:0000256" key="1">
    <source>
        <dbReference type="ARBA" id="ARBA00003787"/>
    </source>
</evidence>
<proteinExistence type="inferred from homology"/>
<feature type="transmembrane region" description="Helical" evidence="2">
    <location>
        <begin position="224"/>
        <end position="243"/>
    </location>
</feature>
<dbReference type="GO" id="GO:0043190">
    <property type="term" value="C:ATP-binding cassette (ABC) transporter complex"/>
    <property type="evidence" value="ECO:0007669"/>
    <property type="project" value="InterPro"/>
</dbReference>
<feature type="transmembrane region" description="Helical" evidence="2">
    <location>
        <begin position="321"/>
        <end position="343"/>
    </location>
</feature>
<dbReference type="PANTHER" id="PTHR30188">
    <property type="entry name" value="ABC TRANSPORTER PERMEASE PROTEIN-RELATED"/>
    <property type="match status" value="1"/>
</dbReference>
<evidence type="ECO:0000259" key="3">
    <source>
        <dbReference type="PROSITE" id="PS50801"/>
    </source>
</evidence>
<feature type="domain" description="STAS" evidence="3">
    <location>
        <begin position="11"/>
        <end position="99"/>
    </location>
</feature>
<reference evidence="4 5" key="1">
    <citation type="submission" date="2019-09" db="EMBL/GenBank/DDBJ databases">
        <authorList>
            <person name="Kevbrin V."/>
            <person name="Grouzdev D.S."/>
        </authorList>
    </citation>
    <scope>NUCLEOTIDE SEQUENCE [LARGE SCALE GENOMIC DNA]</scope>
    <source>
        <strain evidence="4 5">G-192</strain>
    </source>
</reference>
<keyword evidence="2" id="KW-1133">Transmembrane helix</keyword>